<feature type="signal peptide" evidence="11">
    <location>
        <begin position="1"/>
        <end position="28"/>
    </location>
</feature>
<dbReference type="OrthoDB" id="9984778at2759"/>
<keyword evidence="11" id="KW-0732">Signal</keyword>
<evidence type="ECO:0000256" key="4">
    <source>
        <dbReference type="ARBA" id="ARBA00022771"/>
    </source>
</evidence>
<dbReference type="Gene3D" id="3.30.40.10">
    <property type="entry name" value="Zinc/RING finger domain, C3HC4 (zinc finger)"/>
    <property type="match status" value="1"/>
</dbReference>
<name>A0A6P7XXM9_9AMPH</name>
<dbReference type="InterPro" id="IPR003137">
    <property type="entry name" value="PA_domain"/>
</dbReference>
<gene>
    <name evidence="14" type="primary">RNF149</name>
</gene>
<organism evidence="13 14">
    <name type="scientific">Microcaecilia unicolor</name>
    <dbReference type="NCBI Taxonomy" id="1415580"/>
    <lineage>
        <taxon>Eukaryota</taxon>
        <taxon>Metazoa</taxon>
        <taxon>Chordata</taxon>
        <taxon>Craniata</taxon>
        <taxon>Vertebrata</taxon>
        <taxon>Euteleostomi</taxon>
        <taxon>Amphibia</taxon>
        <taxon>Gymnophiona</taxon>
        <taxon>Siphonopidae</taxon>
        <taxon>Microcaecilia</taxon>
    </lineage>
</organism>
<evidence type="ECO:0000256" key="1">
    <source>
        <dbReference type="ARBA" id="ARBA00004167"/>
    </source>
</evidence>
<dbReference type="Pfam" id="PF02225">
    <property type="entry name" value="PA"/>
    <property type="match status" value="1"/>
</dbReference>
<dbReference type="SUPFAM" id="SSF52025">
    <property type="entry name" value="PA domain"/>
    <property type="match status" value="1"/>
</dbReference>
<dbReference type="FunFam" id="3.30.40.10:FF:000009">
    <property type="entry name" value="E3 ubiquitin-protein ligase RNF130"/>
    <property type="match status" value="1"/>
</dbReference>
<dbReference type="InterPro" id="IPR042712">
    <property type="entry name" value="RNF149_RING-H2"/>
</dbReference>
<comment type="subcellular location">
    <subcellularLocation>
        <location evidence="1">Membrane</location>
        <topology evidence="1">Single-pass membrane protein</topology>
    </subcellularLocation>
</comment>
<dbReference type="RefSeq" id="XP_030057293.1">
    <property type="nucleotide sequence ID" value="XM_030201433.1"/>
</dbReference>
<feature type="domain" description="RING-type" evidence="12">
    <location>
        <begin position="265"/>
        <end position="306"/>
    </location>
</feature>
<feature type="region of interest" description="Disordered" evidence="9">
    <location>
        <begin position="351"/>
        <end position="396"/>
    </location>
</feature>
<dbReference type="FunFam" id="3.50.30.30:FF:000003">
    <property type="entry name" value="E3 ubiquitin-protein ligase RNF128"/>
    <property type="match status" value="1"/>
</dbReference>
<evidence type="ECO:0000256" key="7">
    <source>
        <dbReference type="ARBA" id="ARBA00023136"/>
    </source>
</evidence>
<dbReference type="PROSITE" id="PS50089">
    <property type="entry name" value="ZF_RING_2"/>
    <property type="match status" value="1"/>
</dbReference>
<evidence type="ECO:0000259" key="12">
    <source>
        <dbReference type="PROSITE" id="PS50089"/>
    </source>
</evidence>
<dbReference type="SUPFAM" id="SSF57850">
    <property type="entry name" value="RING/U-box"/>
    <property type="match status" value="1"/>
</dbReference>
<dbReference type="InterPro" id="IPR001841">
    <property type="entry name" value="Znf_RING"/>
</dbReference>
<dbReference type="GO" id="GO:0016020">
    <property type="term" value="C:membrane"/>
    <property type="evidence" value="ECO:0007669"/>
    <property type="project" value="UniProtKB-SubCell"/>
</dbReference>
<evidence type="ECO:0000256" key="6">
    <source>
        <dbReference type="ARBA" id="ARBA00022989"/>
    </source>
</evidence>
<evidence type="ECO:0000313" key="13">
    <source>
        <dbReference type="Proteomes" id="UP000515156"/>
    </source>
</evidence>
<feature type="compositionally biased region" description="Basic and acidic residues" evidence="9">
    <location>
        <begin position="385"/>
        <end position="396"/>
    </location>
</feature>
<dbReference type="AlphaFoldDB" id="A0A6P7XXM9"/>
<keyword evidence="2 10" id="KW-0812">Transmembrane</keyword>
<dbReference type="GO" id="GO:0008270">
    <property type="term" value="F:zinc ion binding"/>
    <property type="evidence" value="ECO:0007669"/>
    <property type="project" value="UniProtKB-KW"/>
</dbReference>
<reference evidence="14" key="1">
    <citation type="submission" date="2025-08" db="UniProtKB">
        <authorList>
            <consortium name="RefSeq"/>
        </authorList>
    </citation>
    <scope>IDENTIFICATION</scope>
</reference>
<keyword evidence="13" id="KW-1185">Reference proteome</keyword>
<dbReference type="PANTHER" id="PTHR46539">
    <property type="entry name" value="E3 UBIQUITIN-PROTEIN LIGASE ATL42"/>
    <property type="match status" value="1"/>
</dbReference>
<evidence type="ECO:0000256" key="2">
    <source>
        <dbReference type="ARBA" id="ARBA00022692"/>
    </source>
</evidence>
<dbReference type="PANTHER" id="PTHR46539:SF26">
    <property type="entry name" value="E3 UBIQUITIN-PROTEIN LIGASE RNF149"/>
    <property type="match status" value="1"/>
</dbReference>
<evidence type="ECO:0000256" key="3">
    <source>
        <dbReference type="ARBA" id="ARBA00022723"/>
    </source>
</evidence>
<dbReference type="InterPro" id="IPR046450">
    <property type="entry name" value="PA_dom_sf"/>
</dbReference>
<dbReference type="Pfam" id="PF13639">
    <property type="entry name" value="zf-RING_2"/>
    <property type="match status" value="1"/>
</dbReference>
<feature type="compositionally biased region" description="Low complexity" evidence="9">
    <location>
        <begin position="351"/>
        <end position="369"/>
    </location>
</feature>
<dbReference type="Gene3D" id="3.50.30.30">
    <property type="match status" value="1"/>
</dbReference>
<dbReference type="KEGG" id="muo:115469116"/>
<feature type="chain" id="PRO_5028160579" evidence="11">
    <location>
        <begin position="29"/>
        <end position="396"/>
    </location>
</feature>
<dbReference type="CDD" id="cd02122">
    <property type="entry name" value="PA_GRAIL_like"/>
    <property type="match status" value="1"/>
</dbReference>
<evidence type="ECO:0000256" key="10">
    <source>
        <dbReference type="SAM" id="Phobius"/>
    </source>
</evidence>
<sequence length="396" mass="43404">MAGLGLRPGQLCCALCLLLAAGLPASSSRSQEWYTAFVKTVYTDPGSNVTLLESTESGRYGDSSPKENVQGWVGIPRGDSLEGCATDTEYYVPTPPGAALSREPWIALVARGGCTFKEKVVNAARKMASAVVIYNEPKSGNATVPVSHIGTGNTVVIMVGHLKGLEILEPIQRDIPVKMVITVGTRHVQEFISSQSVVFVAIAFITMMIISLAWLIFYYIQRFLYTGSQFGNQSNRKKAKKAISQLQLHTVKRSEKGLDVDAESCAVCIENYKPKDAVRILPCKHVFHRVCIDPWLLEHRTCPMCKLDVIKALGFWVDSEDVLEIPSPEPVMGNMPVGNLNIIQEDHRTEVNSLPSSSTSESVQQCSSPREYAGETTALLGSEGENNRHEEHLSSY</sequence>
<dbReference type="InterPro" id="IPR013083">
    <property type="entry name" value="Znf_RING/FYVE/PHD"/>
</dbReference>
<accession>A0A6P7XXM9</accession>
<proteinExistence type="predicted"/>
<dbReference type="GeneID" id="115469116"/>
<evidence type="ECO:0000256" key="8">
    <source>
        <dbReference type="PROSITE-ProRule" id="PRU00175"/>
    </source>
</evidence>
<keyword evidence="7 10" id="KW-0472">Membrane</keyword>
<feature type="transmembrane region" description="Helical" evidence="10">
    <location>
        <begin position="197"/>
        <end position="220"/>
    </location>
</feature>
<keyword evidence="6 10" id="KW-1133">Transmembrane helix</keyword>
<dbReference type="CDD" id="cd16804">
    <property type="entry name" value="RING-H2_RNF149"/>
    <property type="match status" value="1"/>
</dbReference>
<dbReference type="FunCoup" id="A0A6P7XXM9">
    <property type="interactions" value="1431"/>
</dbReference>
<keyword evidence="5" id="KW-0862">Zinc</keyword>
<keyword evidence="4 8" id="KW-0863">Zinc-finger</keyword>
<keyword evidence="3" id="KW-0479">Metal-binding</keyword>
<dbReference type="Proteomes" id="UP000515156">
    <property type="component" value="Chromosome 4"/>
</dbReference>
<dbReference type="InParanoid" id="A0A6P7XXM9"/>
<evidence type="ECO:0000256" key="5">
    <source>
        <dbReference type="ARBA" id="ARBA00022833"/>
    </source>
</evidence>
<dbReference type="SMART" id="SM00184">
    <property type="entry name" value="RING"/>
    <property type="match status" value="1"/>
</dbReference>
<dbReference type="CTD" id="284996"/>
<protein>
    <submittedName>
        <fullName evidence="14">E3 ubiquitin-protein ligase RNF149</fullName>
    </submittedName>
</protein>
<evidence type="ECO:0000313" key="14">
    <source>
        <dbReference type="RefSeq" id="XP_030057293.1"/>
    </source>
</evidence>
<evidence type="ECO:0000256" key="11">
    <source>
        <dbReference type="SAM" id="SignalP"/>
    </source>
</evidence>
<evidence type="ECO:0000256" key="9">
    <source>
        <dbReference type="SAM" id="MobiDB-lite"/>
    </source>
</evidence>